<dbReference type="Proteomes" id="UP000499080">
    <property type="component" value="Unassembled WGS sequence"/>
</dbReference>
<dbReference type="PANTHER" id="PTHR16255:SF1">
    <property type="entry name" value="REQUIRED FOR MEIOTIC NUCLEAR DIVISION PROTEIN 1 HOMOLOG"/>
    <property type="match status" value="1"/>
</dbReference>
<comment type="similarity">
    <text evidence="1">Belongs to the RMD1/sif2 family.</text>
</comment>
<sequence>MGKHPSLLSSQTYLLHNIKFLKLHSGIADYSTTEMGIQKSIAALQARKRVPRKKALSGKDQPDQETGEVVAYSSAEEYDMKRLAKELENQGLYQILELPEEVEDVIHVNAKYKIEEEPRQIYFFSEGSVVFWNVPELEQQNVLRFLKPFETNPYDPELVSAENEHLDYLYSEKAAKFSRGRIYLESDGDNAYYMYTFSNGLALSVKLGMWEATLENYIDSMEWVTEVRIFV</sequence>
<evidence type="ECO:0000259" key="2">
    <source>
        <dbReference type="Pfam" id="PF02582"/>
    </source>
</evidence>
<accession>A0A4Y2H7A5</accession>
<dbReference type="Pfam" id="PF02582">
    <property type="entry name" value="DUF155"/>
    <property type="match status" value="1"/>
</dbReference>
<organism evidence="3 4">
    <name type="scientific">Araneus ventricosus</name>
    <name type="common">Orbweaver spider</name>
    <name type="synonym">Epeira ventricosa</name>
    <dbReference type="NCBI Taxonomy" id="182803"/>
    <lineage>
        <taxon>Eukaryota</taxon>
        <taxon>Metazoa</taxon>
        <taxon>Ecdysozoa</taxon>
        <taxon>Arthropoda</taxon>
        <taxon>Chelicerata</taxon>
        <taxon>Arachnida</taxon>
        <taxon>Araneae</taxon>
        <taxon>Araneomorphae</taxon>
        <taxon>Entelegynae</taxon>
        <taxon>Araneoidea</taxon>
        <taxon>Araneidae</taxon>
        <taxon>Araneus</taxon>
    </lineage>
</organism>
<protein>
    <submittedName>
        <fullName evidence="3">Required for meiotic nuclear division protein 1</fullName>
    </submittedName>
</protein>
<keyword evidence="4" id="KW-1185">Reference proteome</keyword>
<proteinExistence type="inferred from homology"/>
<evidence type="ECO:0000313" key="4">
    <source>
        <dbReference type="Proteomes" id="UP000499080"/>
    </source>
</evidence>
<reference evidence="3 4" key="1">
    <citation type="journal article" date="2019" name="Sci. Rep.">
        <title>Orb-weaving spider Araneus ventricosus genome elucidates the spidroin gene catalogue.</title>
        <authorList>
            <person name="Kono N."/>
            <person name="Nakamura H."/>
            <person name="Ohtoshi R."/>
            <person name="Moran D.A.P."/>
            <person name="Shinohara A."/>
            <person name="Yoshida Y."/>
            <person name="Fujiwara M."/>
            <person name="Mori M."/>
            <person name="Tomita M."/>
            <person name="Arakawa K."/>
        </authorList>
    </citation>
    <scope>NUCLEOTIDE SEQUENCE [LARGE SCALE GENOMIC DNA]</scope>
</reference>
<comment type="caution">
    <text evidence="3">The sequence shown here is derived from an EMBL/GenBank/DDBJ whole genome shotgun (WGS) entry which is preliminary data.</text>
</comment>
<dbReference type="InterPro" id="IPR051624">
    <property type="entry name" value="RMD1/Sad1-interacting"/>
</dbReference>
<feature type="domain" description="DUF155" evidence="2">
    <location>
        <begin position="121"/>
        <end position="226"/>
    </location>
</feature>
<dbReference type="EMBL" id="BGPR01001770">
    <property type="protein sequence ID" value="GBM61523.1"/>
    <property type="molecule type" value="Genomic_DNA"/>
</dbReference>
<name>A0A4Y2H7A5_ARAVE</name>
<evidence type="ECO:0000256" key="1">
    <source>
        <dbReference type="ARBA" id="ARBA00008306"/>
    </source>
</evidence>
<dbReference type="GO" id="GO:0005739">
    <property type="term" value="C:mitochondrion"/>
    <property type="evidence" value="ECO:0007669"/>
    <property type="project" value="UniProtKB-ARBA"/>
</dbReference>
<dbReference type="AlphaFoldDB" id="A0A4Y2H7A5"/>
<dbReference type="GO" id="GO:0070131">
    <property type="term" value="P:positive regulation of mitochondrial translation"/>
    <property type="evidence" value="ECO:0007669"/>
    <property type="project" value="TreeGrafter"/>
</dbReference>
<gene>
    <name evidence="3" type="primary">Rmnd1</name>
    <name evidence="3" type="ORF">AVEN_17066_1</name>
</gene>
<dbReference type="InterPro" id="IPR003734">
    <property type="entry name" value="DUF155"/>
</dbReference>
<dbReference type="OrthoDB" id="242766at2759"/>
<evidence type="ECO:0000313" key="3">
    <source>
        <dbReference type="EMBL" id="GBM61523.1"/>
    </source>
</evidence>
<dbReference type="PANTHER" id="PTHR16255">
    <property type="entry name" value="REQUIRED FOR MEIOTIC NUCLEAR DIVISION PROTEIN 1 HOMOLOG"/>
    <property type="match status" value="1"/>
</dbReference>